<reference evidence="1 2" key="1">
    <citation type="submission" date="2020-08" db="EMBL/GenBank/DDBJ databases">
        <title>The isolate Caproiciproducens sp. 7D4C2 produces n-caproate at mildly acidic conditions from hexoses: genome and rBOX comparison with related strains and chain-elongating bacteria.</title>
        <authorList>
            <person name="Esquivel-Elizondo S."/>
            <person name="Bagci C."/>
            <person name="Temovska M."/>
            <person name="Jeon B.S."/>
            <person name="Bessarab I."/>
            <person name="Williams R.B.H."/>
            <person name="Huson D.H."/>
            <person name="Angenent L.T."/>
        </authorList>
    </citation>
    <scope>NUCLEOTIDE SEQUENCE [LARGE SCALE GENOMIC DNA]</scope>
    <source>
        <strain evidence="1 2">7D4C2</strain>
    </source>
</reference>
<accession>A0A7G8TE09</accession>
<dbReference type="Proteomes" id="UP000515909">
    <property type="component" value="Chromosome"/>
</dbReference>
<evidence type="ECO:0000313" key="1">
    <source>
        <dbReference type="EMBL" id="QNK41850.1"/>
    </source>
</evidence>
<gene>
    <name evidence="1" type="ORF">HCR03_06305</name>
</gene>
<organism evidence="1 2">
    <name type="scientific">Caproicibacter fermentans</name>
    <dbReference type="NCBI Taxonomy" id="2576756"/>
    <lineage>
        <taxon>Bacteria</taxon>
        <taxon>Bacillati</taxon>
        <taxon>Bacillota</taxon>
        <taxon>Clostridia</taxon>
        <taxon>Eubacteriales</taxon>
        <taxon>Acutalibacteraceae</taxon>
        <taxon>Caproicibacter</taxon>
    </lineage>
</organism>
<dbReference type="KEGG" id="cfem:HCR03_06305"/>
<sequence>MNGTTSFAGVDWTPENGNPEITCPYCRPEPCELNHELLRDHPMSSRATEKLYMCACRSTNEPYSYERSIEKASREVWDESERLFANFFDLHHGRVCKNCCWYCRTTKEWYIQYDPVGCARTCYSQDGRCPILQTEILPQKGNVYYDRIVTRTEKGEGLFPDKVITTATKGIKLLDHPASLTICEAIIKYAKWRIIKEKTESFNFKQRWDFRNDQNFSIQLLNFRAESRDVRDLRQDLADIQEGIEVIHASDQQKAAKAKKHERRNKALDDKKCRLEKRILEIGFDGLDDLEMHHYKKWFTNEDEEKILQRLEVKKELLKDATAGEQMTF</sequence>
<evidence type="ECO:0000313" key="2">
    <source>
        <dbReference type="Proteomes" id="UP000515909"/>
    </source>
</evidence>
<evidence type="ECO:0008006" key="3">
    <source>
        <dbReference type="Google" id="ProtNLM"/>
    </source>
</evidence>
<dbReference type="EMBL" id="CP060286">
    <property type="protein sequence ID" value="QNK41850.1"/>
    <property type="molecule type" value="Genomic_DNA"/>
</dbReference>
<name>A0A7G8TE09_9FIRM</name>
<protein>
    <recommendedName>
        <fullName evidence="3">Sarcolemmal membrane-associated protein</fullName>
    </recommendedName>
</protein>
<proteinExistence type="predicted"/>
<dbReference type="RefSeq" id="WP_187037186.1">
    <property type="nucleotide sequence ID" value="NZ_CP060286.1"/>
</dbReference>
<dbReference type="AlphaFoldDB" id="A0A7G8TE09"/>